<accession>A0A485LHK1</accession>
<feature type="compositionally biased region" description="Basic and acidic residues" evidence="1">
    <location>
        <begin position="15"/>
        <end position="25"/>
    </location>
</feature>
<dbReference type="PANTHER" id="PTHR21224:SF1">
    <property type="entry name" value="INTEGRATOR COMPLEX SUBUNIT 1"/>
    <property type="match status" value="1"/>
</dbReference>
<gene>
    <name evidence="5" type="primary">Aste57867_19610</name>
    <name evidence="4" type="ORF">As57867_019546</name>
    <name evidence="5" type="ORF">ASTE57867_19610</name>
</gene>
<dbReference type="Pfam" id="PF12432">
    <property type="entry name" value="INTS1_RP2B-bd"/>
    <property type="match status" value="1"/>
</dbReference>
<dbReference type="OrthoDB" id="115728at2759"/>
<dbReference type="EMBL" id="VJMH01006650">
    <property type="protein sequence ID" value="KAF0688823.1"/>
    <property type="molecule type" value="Genomic_DNA"/>
</dbReference>
<proteinExistence type="predicted"/>
<evidence type="ECO:0000259" key="3">
    <source>
        <dbReference type="Pfam" id="PF22929"/>
    </source>
</evidence>
<dbReference type="Pfam" id="PF22929">
    <property type="entry name" value="INTS1_INTS2-bd"/>
    <property type="match status" value="1"/>
</dbReference>
<feature type="region of interest" description="Disordered" evidence="1">
    <location>
        <begin position="1"/>
        <end position="106"/>
    </location>
</feature>
<dbReference type="GO" id="GO:0032039">
    <property type="term" value="C:integrator complex"/>
    <property type="evidence" value="ECO:0007669"/>
    <property type="project" value="InterPro"/>
</dbReference>
<dbReference type="SUPFAM" id="SSF48371">
    <property type="entry name" value="ARM repeat"/>
    <property type="match status" value="1"/>
</dbReference>
<feature type="compositionally biased region" description="Acidic residues" evidence="1">
    <location>
        <begin position="26"/>
        <end position="50"/>
    </location>
</feature>
<evidence type="ECO:0000313" key="4">
    <source>
        <dbReference type="EMBL" id="KAF0688823.1"/>
    </source>
</evidence>
<feature type="domain" description="Integrator complex subunit 1 RPB2-binding" evidence="2">
    <location>
        <begin position="290"/>
        <end position="416"/>
    </location>
</feature>
<reference evidence="4" key="2">
    <citation type="submission" date="2019-06" db="EMBL/GenBank/DDBJ databases">
        <title>Genomics analysis of Aphanomyces spp. identifies a new class of oomycete effector associated with host adaptation.</title>
        <authorList>
            <person name="Gaulin E."/>
        </authorList>
    </citation>
    <scope>NUCLEOTIDE SEQUENCE</scope>
    <source>
        <strain evidence="4">CBS 578.67</strain>
    </source>
</reference>
<dbReference type="InterPro" id="IPR016024">
    <property type="entry name" value="ARM-type_fold"/>
</dbReference>
<evidence type="ECO:0000313" key="6">
    <source>
        <dbReference type="Proteomes" id="UP000332933"/>
    </source>
</evidence>
<feature type="compositionally biased region" description="Acidic residues" evidence="1">
    <location>
        <begin position="81"/>
        <end position="106"/>
    </location>
</feature>
<reference evidence="5" key="1">
    <citation type="submission" date="2019-03" db="EMBL/GenBank/DDBJ databases">
        <authorList>
            <person name="Gaulin E."/>
            <person name="Dumas B."/>
        </authorList>
    </citation>
    <scope>NUCLEOTIDE SEQUENCE [LARGE SCALE GENOMIC DNA]</scope>
    <source>
        <strain evidence="5">CBS 568.67</strain>
    </source>
</reference>
<dbReference type="EMBL" id="CAADRA010006672">
    <property type="protein sequence ID" value="VFT96311.1"/>
    <property type="molecule type" value="Genomic_DNA"/>
</dbReference>
<feature type="compositionally biased region" description="Basic and acidic residues" evidence="1">
    <location>
        <begin position="66"/>
        <end position="80"/>
    </location>
</feature>
<dbReference type="InterPro" id="IPR022145">
    <property type="entry name" value="INTS1_RPB2-bd"/>
</dbReference>
<evidence type="ECO:0000259" key="2">
    <source>
        <dbReference type="Pfam" id="PF12432"/>
    </source>
</evidence>
<sequence>MKRVVYDESDVSSEQDDKHSASNKEESDEDDEEEEKDEDEEEEGEGDDTELAPAPEPNDPPEPAEDEAKPHGDAKEQEAKNDEEEKDEQDEGEQMEDEDDEEEEDEDIRLLLENAQDEESLQRLIQGSLGQLAKVGRGPGREVALAYIAAVSSNPAKFQHAIVLKGLLRLLRSTFQQGRERSGSFDKKTSKPKPPKDPKHGLTLAVLVANLLAKILKSMPANLWPDDCIKVFVDDSLHTRAWVDHEMCTLFVDMVKAHIDANPSTEVSQRIIEHLSSKVSEIKKGGGVNPTIIKNVMLTLMDLTPLPQGRLIASSNLDLWFQNTTHKNIARDLLLKIAQTCTSLEPHDLETVENLLNMKFKSVSFPQLKTEVFTLLVRQRPEFINIAIKVVLQKERLAATLKDVDNLKMMPLIFRETAQVIRDKEEEDGAVFKRVSRMHPGTDTSKAFAMVLQDMATVSSNLPTLKNTLRKVMRSLGQDQLDVRALCQGLMVVPKVQESLEFFVMMGELVALVLFVQGAAVKSLQVNVQEPISNPRLNLIPKPIEKGNRRLGVPTTLNAGGGINASGGGLQRKPSKEVKDKPTITPAIKAKEEFAQIIAEVQRTAINWCHEVQQLGEQLGMRLFGAVIRKIFFLDMIADMQPTDHDRGCFNFCKDMLPLHETTIVGLAGMCYYASPEETLEILKVLEAVVIRGAEGQIAREGYFRSPDQIQDYVASGGLIGLNLDRLDFALHLLETGVVRGHSYDGKSVCYSELYWLSCRILLILVAFNPSTIGASVWEGVPTMRCIMQMAITGRYSFPPVEPEDSKLFDNFPSPTNLVQSNQILVERERSFFQAHQLPTDLSLMVVQPPQSTARAPPIDLLQKVEALDKGLRLGLRLRKSRSKDFLMDMVDVAVADKVAQSSWSEGPEKIWWIVEIVCEEQDTLSYLPRRCLCELLLLTCVEGRDEKSKYYHALLIQQVPKLLVRLKECMDQSDEEVVTFFLDRLVSPNVSTRQQSSYILGLLTSETAPSSLSKNIPPIKFDWLSGLVRLPCFPSLQLRIIASLENVLKYESSIDTLKECLGALYDLFSHQPKLQLQLSDAIGCLLVQRTSVARLLLTDSTIFCRMVDTFWTAIENRLNSGDDEGHSVDWVRFSVQNGHHTPLNVSLPLHVVSGVVELLSFPSQVPDSACSSFEKLVACFFPENTEYGLLHPSQTYKCSAIHLFRLASVSHVQLMNAAIRKMSVDVLWKVALSYGRQPTCLMASLKQLSGAILSKPSECLNALVDEIGENNATLACEEAAIHLEMYLRQEPYAIIRSDAECSRVLTWMQEQRGEKEKETHTAEEPKKMLSLSYSLSTPQQVHGWKHSVTLPNFARPRLPTLKKRPLVSTEHRNQQLYERTQQNKNAASSIPWIRPMALGPTRHFTTFSHVLSKSSNVDFVRVCLNEVFALGSGDHIGSFLQAFLSHYDTKSLLPFAPIILDSIWDLVPWHVRGVWHRILRLIILENTSKRNMKCGIDLSRLALIRHIAFDIPNNVASTITALYNLEAETIEEAESESLVVQSIIMDLYLRQPHYFGLLVNVCAPGWDHTAPLPSHSGSNLELKLDQWLTSKDHTDSLRLVGLRHPLLLTSRVLHFAMNLEGKSQAFLAQQVLDNWLMAVDLVNDYIFRYPMALKHLVQCMLHVLEHLHDDTKLPTALKIFRTIESMVMRDSAAMLPYFSLPSYRLLWSHALAYYDVSNTHVAFVTYFLDYQVAKPPEIAQWNLPVDSTSTEDLLEHLKNSFDVYVGVAKTLVLPSLVRYVQDGPLTKKIVVLLCQCLLLVLHSDASCAIEAMKAYTACLTSAKVGLREAANFFLLQFLVYCTPRQQHDILAHLFMDESDVAKSSLSQYFKSDLFKAGQD</sequence>
<protein>
    <submittedName>
        <fullName evidence="5">Aste57867_19610 protein</fullName>
    </submittedName>
</protein>
<dbReference type="Proteomes" id="UP000332933">
    <property type="component" value="Unassembled WGS sequence"/>
</dbReference>
<organism evidence="5 6">
    <name type="scientific">Aphanomyces stellatus</name>
    <dbReference type="NCBI Taxonomy" id="120398"/>
    <lineage>
        <taxon>Eukaryota</taxon>
        <taxon>Sar</taxon>
        <taxon>Stramenopiles</taxon>
        <taxon>Oomycota</taxon>
        <taxon>Saprolegniomycetes</taxon>
        <taxon>Saprolegniales</taxon>
        <taxon>Verrucalvaceae</taxon>
        <taxon>Aphanomyces</taxon>
    </lineage>
</organism>
<dbReference type="GO" id="GO:0034474">
    <property type="term" value="P:U2 snRNA 3'-end processing"/>
    <property type="evidence" value="ECO:0007669"/>
    <property type="project" value="InterPro"/>
</dbReference>
<feature type="region of interest" description="Disordered" evidence="1">
    <location>
        <begin position="179"/>
        <end position="200"/>
    </location>
</feature>
<dbReference type="PANTHER" id="PTHR21224">
    <property type="entry name" value="INTEGRATOR COMPLEX SUBUNIT 1"/>
    <property type="match status" value="1"/>
</dbReference>
<dbReference type="InterPro" id="IPR053966">
    <property type="entry name" value="INTS1_INTS2-bd"/>
</dbReference>
<evidence type="ECO:0000313" key="5">
    <source>
        <dbReference type="EMBL" id="VFT96311.1"/>
    </source>
</evidence>
<dbReference type="InterPro" id="IPR038902">
    <property type="entry name" value="INTS1"/>
</dbReference>
<feature type="domain" description="Integrator complex subunit 1 INTS2-binding" evidence="3">
    <location>
        <begin position="977"/>
        <end position="1188"/>
    </location>
</feature>
<keyword evidence="6" id="KW-1185">Reference proteome</keyword>
<evidence type="ECO:0000256" key="1">
    <source>
        <dbReference type="SAM" id="MobiDB-lite"/>
    </source>
</evidence>
<name>A0A485LHK1_9STRA</name>